<organism evidence="4">
    <name type="scientific">Haemonchus placei</name>
    <name type="common">Barber's pole worm</name>
    <dbReference type="NCBI Taxonomy" id="6290"/>
    <lineage>
        <taxon>Eukaryota</taxon>
        <taxon>Metazoa</taxon>
        <taxon>Ecdysozoa</taxon>
        <taxon>Nematoda</taxon>
        <taxon>Chromadorea</taxon>
        <taxon>Rhabditida</taxon>
        <taxon>Rhabditina</taxon>
        <taxon>Rhabditomorpha</taxon>
        <taxon>Strongyloidea</taxon>
        <taxon>Trichostrongylidae</taxon>
        <taxon>Haemonchus</taxon>
    </lineage>
</organism>
<feature type="compositionally biased region" description="Polar residues" evidence="1">
    <location>
        <begin position="77"/>
        <end position="90"/>
    </location>
</feature>
<dbReference type="AlphaFoldDB" id="A0A0N4WWY7"/>
<feature type="compositionally biased region" description="Low complexity" evidence="1">
    <location>
        <begin position="305"/>
        <end position="320"/>
    </location>
</feature>
<feature type="region of interest" description="Disordered" evidence="1">
    <location>
        <begin position="64"/>
        <end position="101"/>
    </location>
</feature>
<evidence type="ECO:0000313" key="4">
    <source>
        <dbReference type="WBParaSite" id="HPLM_0001629401-mRNA-1"/>
    </source>
</evidence>
<dbReference type="OrthoDB" id="5861630at2759"/>
<gene>
    <name evidence="2" type="ORF">HPLM_LOCUS16286</name>
</gene>
<feature type="region of interest" description="Disordered" evidence="1">
    <location>
        <begin position="299"/>
        <end position="339"/>
    </location>
</feature>
<evidence type="ECO:0000313" key="3">
    <source>
        <dbReference type="Proteomes" id="UP000268014"/>
    </source>
</evidence>
<protein>
    <submittedName>
        <fullName evidence="4">Non-specific serine/threonine protein kinase</fullName>
    </submittedName>
</protein>
<dbReference type="EMBL" id="UZAF01019349">
    <property type="protein sequence ID" value="VDO59364.1"/>
    <property type="molecule type" value="Genomic_DNA"/>
</dbReference>
<feature type="region of interest" description="Disordered" evidence="1">
    <location>
        <begin position="1"/>
        <end position="37"/>
    </location>
</feature>
<evidence type="ECO:0000256" key="1">
    <source>
        <dbReference type="SAM" id="MobiDB-lite"/>
    </source>
</evidence>
<accession>A0A0N4WWY7</accession>
<dbReference type="OMA" id="STMLIYP"/>
<dbReference type="WBParaSite" id="HPLM_0001629401-mRNA-1">
    <property type="protein sequence ID" value="HPLM_0001629401-mRNA-1"/>
    <property type="gene ID" value="HPLM_0001629401"/>
</dbReference>
<reference evidence="2 3" key="2">
    <citation type="submission" date="2018-11" db="EMBL/GenBank/DDBJ databases">
        <authorList>
            <consortium name="Pathogen Informatics"/>
        </authorList>
    </citation>
    <scope>NUCLEOTIDE SEQUENCE [LARGE SCALE GENOMIC DNA]</scope>
    <source>
        <strain evidence="2 3">MHpl1</strain>
    </source>
</reference>
<evidence type="ECO:0000313" key="2">
    <source>
        <dbReference type="EMBL" id="VDO59364.1"/>
    </source>
</evidence>
<dbReference type="STRING" id="6290.A0A0N4WWY7"/>
<dbReference type="Proteomes" id="UP000268014">
    <property type="component" value="Unassembled WGS sequence"/>
</dbReference>
<reference evidence="4" key="1">
    <citation type="submission" date="2017-02" db="UniProtKB">
        <authorList>
            <consortium name="WormBaseParasite"/>
        </authorList>
    </citation>
    <scope>IDENTIFICATION</scope>
</reference>
<feature type="compositionally biased region" description="Basic and acidic residues" evidence="1">
    <location>
        <begin position="184"/>
        <end position="193"/>
    </location>
</feature>
<sequence length="629" mass="69201">MKSSEQKSQKKRKSDVNIDFTSTLPSKKDRPWYAEEASADNKITVEKERRKSIIGLGKGLLKKMRSSSALKDRNSRDSNVTSVSASTSKMPTFKEPLTNNVMDPMPEEQTIRSENSSILSGDSCVLPHSIQRNKELMKLVENVSTTSHDSQSSHEGLSFLTESCSSQDNGATSESAASFCTPARDFKRGDSHRGSARSMPPESDLIRGLCNSAIRRTLSSASDSLASPHRFDRTRSMRFREKLLLSSSMAELPEEEVAPLDTCEEGGEETRTPLQGAEGSSRRSSLIWLRSKSRIFGSKKRGDVTTTPLATSTLGTPAAAEEGITPGGSGALRRSSLSSSSLQRKVSSVLRKGLGLRNSNHDLTVDLTGRTPCGILKRSSTNSKDRKRKSANFPRRCSDVSAVLQRQVRTDQSRKEADEARLFMEKVVISKEPVGRVLYRDEYDGVVVDVSPTGLPLSSTAAEVLEGEYGVEIHKRGRSNPYKNGILKTPEGEPDIIYVVSEESDNADKRVRIGVATGMREAFESNSLKKVLLYPFCNSDDEIVADFLIRQFLLTSYKALTWNPSAKAFDGSITLAGVTSKNCAQMQRLHEELLITEVRPKIAAYEALLASFSRVTPTQETSTENEDET</sequence>
<feature type="region of interest" description="Disordered" evidence="1">
    <location>
        <begin position="183"/>
        <end position="205"/>
    </location>
</feature>
<proteinExistence type="predicted"/>
<name>A0A0N4WWY7_HAEPC</name>
<feature type="compositionally biased region" description="Acidic residues" evidence="1">
    <location>
        <begin position="252"/>
        <end position="267"/>
    </location>
</feature>
<feature type="region of interest" description="Disordered" evidence="1">
    <location>
        <begin position="250"/>
        <end position="283"/>
    </location>
</feature>
<keyword evidence="3" id="KW-1185">Reference proteome</keyword>